<evidence type="ECO:0008006" key="4">
    <source>
        <dbReference type="Google" id="ProtNLM"/>
    </source>
</evidence>
<dbReference type="Proteomes" id="UP000316426">
    <property type="component" value="Chromosome"/>
</dbReference>
<name>A0A518K8G6_9BACT</name>
<keyword evidence="1" id="KW-0732">Signal</keyword>
<keyword evidence="3" id="KW-1185">Reference proteome</keyword>
<proteinExistence type="predicted"/>
<dbReference type="Pfam" id="PF13385">
    <property type="entry name" value="Laminin_G_3"/>
    <property type="match status" value="1"/>
</dbReference>
<evidence type="ECO:0000256" key="1">
    <source>
        <dbReference type="SAM" id="SignalP"/>
    </source>
</evidence>
<dbReference type="EMBL" id="CP036349">
    <property type="protein sequence ID" value="QDV74086.1"/>
    <property type="molecule type" value="Genomic_DNA"/>
</dbReference>
<dbReference type="InterPro" id="IPR013320">
    <property type="entry name" value="ConA-like_dom_sf"/>
</dbReference>
<feature type="chain" id="PRO_5022098251" description="PEP-CTERM protein-sorting domain-containing protein" evidence="1">
    <location>
        <begin position="24"/>
        <end position="318"/>
    </location>
</feature>
<dbReference type="NCBIfam" id="TIGR02595">
    <property type="entry name" value="PEP_CTERM"/>
    <property type="match status" value="1"/>
</dbReference>
<evidence type="ECO:0000313" key="3">
    <source>
        <dbReference type="Proteomes" id="UP000316426"/>
    </source>
</evidence>
<dbReference type="Gene3D" id="2.60.120.200">
    <property type="match status" value="1"/>
</dbReference>
<gene>
    <name evidence="2" type="ORF">Spa11_22850</name>
</gene>
<dbReference type="AlphaFoldDB" id="A0A518K8G6"/>
<feature type="signal peptide" evidence="1">
    <location>
        <begin position="1"/>
        <end position="23"/>
    </location>
</feature>
<evidence type="ECO:0000313" key="2">
    <source>
        <dbReference type="EMBL" id="QDV74086.1"/>
    </source>
</evidence>
<accession>A0A518K8G6</accession>
<reference evidence="2 3" key="1">
    <citation type="submission" date="2019-02" db="EMBL/GenBank/DDBJ databases">
        <title>Deep-cultivation of Planctomycetes and their phenomic and genomic characterization uncovers novel biology.</title>
        <authorList>
            <person name="Wiegand S."/>
            <person name="Jogler M."/>
            <person name="Boedeker C."/>
            <person name="Pinto D."/>
            <person name="Vollmers J."/>
            <person name="Rivas-Marin E."/>
            <person name="Kohn T."/>
            <person name="Peeters S.H."/>
            <person name="Heuer A."/>
            <person name="Rast P."/>
            <person name="Oberbeckmann S."/>
            <person name="Bunk B."/>
            <person name="Jeske O."/>
            <person name="Meyerdierks A."/>
            <person name="Storesund J.E."/>
            <person name="Kallscheuer N."/>
            <person name="Luecker S."/>
            <person name="Lage O.M."/>
            <person name="Pohl T."/>
            <person name="Merkel B.J."/>
            <person name="Hornburger P."/>
            <person name="Mueller R.-W."/>
            <person name="Bruemmer F."/>
            <person name="Labrenz M."/>
            <person name="Spormann A.M."/>
            <person name="Op den Camp H."/>
            <person name="Overmann J."/>
            <person name="Amann R."/>
            <person name="Jetten M.S.M."/>
            <person name="Mascher T."/>
            <person name="Medema M.H."/>
            <person name="Devos D.P."/>
            <person name="Kaster A.-K."/>
            <person name="Ovreas L."/>
            <person name="Rohde M."/>
            <person name="Galperin M.Y."/>
            <person name="Jogler C."/>
        </authorList>
    </citation>
    <scope>NUCLEOTIDE SEQUENCE [LARGE SCALE GENOMIC DNA]</scope>
    <source>
        <strain evidence="2 3">Spa11</strain>
    </source>
</reference>
<sequence precursor="true">MRHKIAALCMGFAATGVATTAGASTVAYWRFETGPADANVVHLAGDDAGNTYSADVTDVSGNGHDLSAWVTGGCCGFAYRSDVPGSVVDQTGATNNFAVQNTGGGPGMFTGLSGIGSITPAAFTIEASFKLENGGFRTIVGRDGTDVVDANRELAPLYLQAVPDNALAIKFADQDGFWHEAVSANDTLVTTPFEDLAQGQWYHAAAVSDGSTLSLYLANATQGTPYQLVAQTDLTLSGSANTAMAIPAGDGGDWDAGNWTVGRGMYNGGHGDRAYGFIDEVRISDSALAMSEFLWVPEPTSFVMLATAAATAIAARRR</sequence>
<organism evidence="2 3">
    <name type="scientific">Botrimarina mediterranea</name>
    <dbReference type="NCBI Taxonomy" id="2528022"/>
    <lineage>
        <taxon>Bacteria</taxon>
        <taxon>Pseudomonadati</taxon>
        <taxon>Planctomycetota</taxon>
        <taxon>Planctomycetia</taxon>
        <taxon>Pirellulales</taxon>
        <taxon>Lacipirellulaceae</taxon>
        <taxon>Botrimarina</taxon>
    </lineage>
</organism>
<dbReference type="InterPro" id="IPR013424">
    <property type="entry name" value="Ice-binding_C"/>
</dbReference>
<dbReference type="KEGG" id="bmei:Spa11_22850"/>
<dbReference type="SUPFAM" id="SSF49899">
    <property type="entry name" value="Concanavalin A-like lectins/glucanases"/>
    <property type="match status" value="1"/>
</dbReference>
<dbReference type="RefSeq" id="WP_145112181.1">
    <property type="nucleotide sequence ID" value="NZ_CP036349.1"/>
</dbReference>
<protein>
    <recommendedName>
        <fullName evidence="4">PEP-CTERM protein-sorting domain-containing protein</fullName>
    </recommendedName>
</protein>